<reference evidence="7" key="1">
    <citation type="submission" date="2016-10" db="EMBL/GenBank/DDBJ databases">
        <authorList>
            <person name="Varghese N."/>
            <person name="Submissions S."/>
        </authorList>
    </citation>
    <scope>NUCLEOTIDE SEQUENCE [LARGE SCALE GENOMIC DNA]</scope>
    <source>
        <strain evidence="7">DSM 26542</strain>
    </source>
</reference>
<dbReference type="GO" id="GO:0140664">
    <property type="term" value="F:ATP-dependent DNA damage sensor activity"/>
    <property type="evidence" value="ECO:0007669"/>
    <property type="project" value="InterPro"/>
</dbReference>
<evidence type="ECO:0000256" key="2">
    <source>
        <dbReference type="ARBA" id="ARBA00022840"/>
    </source>
</evidence>
<dbReference type="InterPro" id="IPR027417">
    <property type="entry name" value="P-loop_NTPase"/>
</dbReference>
<keyword evidence="3" id="KW-0238">DNA-binding</keyword>
<dbReference type="Gene3D" id="3.40.50.300">
    <property type="entry name" value="P-loop containing nucleotide triphosphate hydrolases"/>
    <property type="match status" value="1"/>
</dbReference>
<evidence type="ECO:0000313" key="7">
    <source>
        <dbReference type="Proteomes" id="UP000243887"/>
    </source>
</evidence>
<dbReference type="SUPFAM" id="SSF52540">
    <property type="entry name" value="P-loop containing nucleoside triphosphate hydrolases"/>
    <property type="match status" value="1"/>
</dbReference>
<keyword evidence="4" id="KW-1133">Transmembrane helix</keyword>
<dbReference type="GO" id="GO:0005829">
    <property type="term" value="C:cytosol"/>
    <property type="evidence" value="ECO:0007669"/>
    <property type="project" value="TreeGrafter"/>
</dbReference>
<dbReference type="InterPro" id="IPR000432">
    <property type="entry name" value="DNA_mismatch_repair_MutS_C"/>
</dbReference>
<dbReference type="STRING" id="1150112.SAMN04487893_101239"/>
<dbReference type="EMBL" id="FORU01000001">
    <property type="protein sequence ID" value="SFI81418.1"/>
    <property type="molecule type" value="Genomic_DNA"/>
</dbReference>
<evidence type="ECO:0000256" key="4">
    <source>
        <dbReference type="SAM" id="Phobius"/>
    </source>
</evidence>
<keyword evidence="1" id="KW-0547">Nucleotide-binding</keyword>
<keyword evidence="4" id="KW-0472">Membrane</keyword>
<sequence>MNWVLFVVLGFCIFYLLERRKYLKKLLEYKKVIRMSWGKVKEFERFDFGKIGRYHKNILPEENVFQILSDQICKDLDFEELFKYIDRTHSKIGQQYLYYRLRTIKKEKAISQENLAKHFQSDNVFREQIQLLLNRLSNVEGYYFETLFNDKNIQKPNSIKWVYALSILSLVITIVIFIYPIALVLLIPILLTNLFFHYRNKVFIYEHFKAIVEFSKTYNVAKKILKNNKIRELYGEPEFMKHLAKIERKASFFKINKRFENEWLLLIWIPIEYLKISFNLEYIAFYSLIRSFFNCRNDVQKLYVFIGEIEVSLTIASLRSEGRENCIPKFYDEKTLVVENMYHPLLKKCVSNSINLLNESLLLTGTNMSGKTTFIRTIGVNSILAQTLGICYASSYIAPFLRIHSSIRIADDLLEDTSYYLKEVLVLKEFVESVNESVPCLFILDEIFKGTNSQERVSAGYAILDYLNQSKHIVLVATHDLELVNLLECRNYAVYHFQEQIMSKELNFDFKIKKGKMTKQNAIEILELYNYPKKITDTAYLLKYNVFKIK</sequence>
<dbReference type="PANTHER" id="PTHR11361:SF152">
    <property type="entry name" value="DNA MISMATCH REPAIR PROTEIN"/>
    <property type="match status" value="1"/>
</dbReference>
<keyword evidence="4" id="KW-0812">Transmembrane</keyword>
<gene>
    <name evidence="6" type="ORF">SAMN04487893_101239</name>
</gene>
<dbReference type="Proteomes" id="UP000243887">
    <property type="component" value="Unassembled WGS sequence"/>
</dbReference>
<feature type="domain" description="DNA mismatch repair proteins mutS family" evidence="5">
    <location>
        <begin position="358"/>
        <end position="543"/>
    </location>
</feature>
<dbReference type="OrthoDB" id="9802448at2"/>
<evidence type="ECO:0000259" key="5">
    <source>
        <dbReference type="SMART" id="SM00534"/>
    </source>
</evidence>
<protein>
    <submittedName>
        <fullName evidence="6">MutS domain V</fullName>
    </submittedName>
</protein>
<dbReference type="InterPro" id="IPR045076">
    <property type="entry name" value="MutS"/>
</dbReference>
<name>A0A1I3L9L0_9FLAO</name>
<dbReference type="RefSeq" id="WP_090677617.1">
    <property type="nucleotide sequence ID" value="NZ_FORU01000001.1"/>
</dbReference>
<feature type="transmembrane region" description="Helical" evidence="4">
    <location>
        <begin position="161"/>
        <end position="191"/>
    </location>
</feature>
<keyword evidence="7" id="KW-1185">Reference proteome</keyword>
<evidence type="ECO:0000313" key="6">
    <source>
        <dbReference type="EMBL" id="SFI81418.1"/>
    </source>
</evidence>
<organism evidence="6 7">
    <name type="scientific">Myroides guanonis</name>
    <dbReference type="NCBI Taxonomy" id="1150112"/>
    <lineage>
        <taxon>Bacteria</taxon>
        <taxon>Pseudomonadati</taxon>
        <taxon>Bacteroidota</taxon>
        <taxon>Flavobacteriia</taxon>
        <taxon>Flavobacteriales</taxon>
        <taxon>Flavobacteriaceae</taxon>
        <taxon>Myroides</taxon>
    </lineage>
</organism>
<evidence type="ECO:0000256" key="1">
    <source>
        <dbReference type="ARBA" id="ARBA00022741"/>
    </source>
</evidence>
<proteinExistence type="predicted"/>
<dbReference type="AlphaFoldDB" id="A0A1I3L9L0"/>
<dbReference type="PANTHER" id="PTHR11361">
    <property type="entry name" value="DNA MISMATCH REPAIR PROTEIN MUTS FAMILY MEMBER"/>
    <property type="match status" value="1"/>
</dbReference>
<dbReference type="GO" id="GO:0030983">
    <property type="term" value="F:mismatched DNA binding"/>
    <property type="evidence" value="ECO:0007669"/>
    <property type="project" value="InterPro"/>
</dbReference>
<accession>A0A1I3L9L0</accession>
<dbReference type="GO" id="GO:0005524">
    <property type="term" value="F:ATP binding"/>
    <property type="evidence" value="ECO:0007669"/>
    <property type="project" value="UniProtKB-KW"/>
</dbReference>
<keyword evidence="2" id="KW-0067">ATP-binding</keyword>
<dbReference type="Pfam" id="PF00488">
    <property type="entry name" value="MutS_V"/>
    <property type="match status" value="1"/>
</dbReference>
<evidence type="ECO:0000256" key="3">
    <source>
        <dbReference type="ARBA" id="ARBA00023125"/>
    </source>
</evidence>
<dbReference type="SMART" id="SM00534">
    <property type="entry name" value="MUTSac"/>
    <property type="match status" value="1"/>
</dbReference>
<dbReference type="GO" id="GO:0006298">
    <property type="term" value="P:mismatch repair"/>
    <property type="evidence" value="ECO:0007669"/>
    <property type="project" value="InterPro"/>
</dbReference>